<dbReference type="Proteomes" id="UP001477672">
    <property type="component" value="Unassembled WGS sequence"/>
</dbReference>
<evidence type="ECO:0000313" key="3">
    <source>
        <dbReference type="Proteomes" id="UP001477672"/>
    </source>
</evidence>
<keyword evidence="3" id="KW-1185">Reference proteome</keyword>
<dbReference type="Gene3D" id="3.90.176.10">
    <property type="entry name" value="Toxin ADP-ribosyltransferase, Chain A, domain 1"/>
    <property type="match status" value="1"/>
</dbReference>
<protein>
    <submittedName>
        <fullName evidence="2">Phage minor capsid protein</fullName>
    </submittedName>
</protein>
<gene>
    <name evidence="2" type="ORF">WMO24_15580</name>
</gene>
<dbReference type="InterPro" id="IPR009319">
    <property type="entry name" value="Phage_A118_VSP1"/>
</dbReference>
<proteinExistence type="predicted"/>
<name>A0ABV1GJ78_9FIRM</name>
<organism evidence="2 3">
    <name type="scientific">Ruthenibacterium intestinale</name>
    <dbReference type="NCBI Taxonomy" id="3133163"/>
    <lineage>
        <taxon>Bacteria</taxon>
        <taxon>Bacillati</taxon>
        <taxon>Bacillota</taxon>
        <taxon>Clostridia</taxon>
        <taxon>Eubacteriales</taxon>
        <taxon>Oscillospiraceae</taxon>
        <taxon>Ruthenibacterium</taxon>
    </lineage>
</organism>
<evidence type="ECO:0000259" key="1">
    <source>
        <dbReference type="Pfam" id="PF03496"/>
    </source>
</evidence>
<sequence length="558" mass="63691">MYDDEKLEELRKRAAAIAEPIYETLLRDIVRRVRGAGSITSTAEYQIYRAEQLGLAEKAIKDAIAEQLQISDAAIDMLFEEMLDETVLFEENEELRQLADAYSAVSKKTAAADYENLWAPGPDGKLYTVKEAYEKIMDFAWMQTATGTYSFQKAVQEATKELLRRGFRVIPGKDDRSYRLEYAVRSYITNRMGEMFNAVNQMNYEAIGADGWEISAHPAPAPDHAPFQGKQYTKEEYDRINNNLSRKFGWWNCKHMSYPIKVGVSPAAYSAEQLQKYLDDNDAGVWYNGQHFTLYEAKQRKRLLESMISQKKYDILAAEGDAELLKTQQIRLQNLRWEYRRFCEETEQDPENWRTMVATFGRSEASKAAWAARKLGMGTSALRAKDAMRAQLSELTDEEREQLTQYTGFDATAINNAIRHGRITKSMQKKIDALDSALAKGTIPNDITLYRETALSFLEFGDSTHLTRDNLPDSIGRIIPNRIFTSTSFRQLGLAGRDTVIELHVPAGYQGALYIRDLAHPQYKLQDEVLFARGLKYRIVSVDTSGDKVYIKAEVMKP</sequence>
<accession>A0ABV1GJ78</accession>
<dbReference type="RefSeq" id="WP_349217312.1">
    <property type="nucleotide sequence ID" value="NZ_JBBMFA010000116.1"/>
</dbReference>
<reference evidence="2 3" key="1">
    <citation type="submission" date="2024-03" db="EMBL/GenBank/DDBJ databases">
        <title>Human intestinal bacterial collection.</title>
        <authorList>
            <person name="Pauvert C."/>
            <person name="Hitch T.C.A."/>
            <person name="Clavel T."/>
        </authorList>
    </citation>
    <scope>NUCLEOTIDE SEQUENCE [LARGE SCALE GENOMIC DNA]</scope>
    <source>
        <strain evidence="2 3">CLA-JM-H11</strain>
    </source>
</reference>
<evidence type="ECO:0000313" key="2">
    <source>
        <dbReference type="EMBL" id="MEQ2521838.1"/>
    </source>
</evidence>
<feature type="domain" description="ADP ribosyltransferase" evidence="1">
    <location>
        <begin position="392"/>
        <end position="549"/>
    </location>
</feature>
<dbReference type="Pfam" id="PF06152">
    <property type="entry name" value="Phage_min_cap2"/>
    <property type="match status" value="1"/>
</dbReference>
<dbReference type="PROSITE" id="PS51996">
    <property type="entry name" value="TR_MART"/>
    <property type="match status" value="1"/>
</dbReference>
<dbReference type="SUPFAM" id="SSF56399">
    <property type="entry name" value="ADP-ribosylation"/>
    <property type="match status" value="1"/>
</dbReference>
<dbReference type="Pfam" id="PF03496">
    <property type="entry name" value="ADPrib_exo_Tox"/>
    <property type="match status" value="1"/>
</dbReference>
<dbReference type="InterPro" id="IPR003540">
    <property type="entry name" value="ADP-ribosyltransferase"/>
</dbReference>
<dbReference type="EMBL" id="JBBMFA010000116">
    <property type="protein sequence ID" value="MEQ2521838.1"/>
    <property type="molecule type" value="Genomic_DNA"/>
</dbReference>
<comment type="caution">
    <text evidence="2">The sequence shown here is derived from an EMBL/GenBank/DDBJ whole genome shotgun (WGS) entry which is preliminary data.</text>
</comment>